<accession>A0A8J4HAL9</accession>
<sequence>MMVEALIAGAPVARAQAVAAAGRLLDASANPLIVAGMMDCGAAEAALDLARAARASFDHENAAAALAELDVMRQAGWLVATPLEARALADCVLLVGSAVADFLSTPPPLAPARGRKVMRLAGDDLMARLGLLRALIGGRAIAADPALAALAAALRAAHFAVVHWSAEEIPPLAIEMLCGMIEDLNETTRCFGLPQPGANNVAGVTQACAWKTGLPPRVTFAPDQARHDPWRLDAARMVAGGEADVALWIGAELPSWAGRVRLISLVPATAALAPMPEIVIFTGRPGIDHHAILHDPALGALAFKRAATPSAEIPPAAASLAAITAALAGEMVSC</sequence>
<proteinExistence type="predicted"/>
<organism evidence="1">
    <name type="scientific">Acidicaldus sp</name>
    <dbReference type="NCBI Taxonomy" id="1872105"/>
    <lineage>
        <taxon>Bacteria</taxon>
        <taxon>Pseudomonadati</taxon>
        <taxon>Pseudomonadota</taxon>
        <taxon>Alphaproteobacteria</taxon>
        <taxon>Acetobacterales</taxon>
        <taxon>Acetobacteraceae</taxon>
        <taxon>Acidicaldus</taxon>
    </lineage>
</organism>
<dbReference type="AlphaFoldDB" id="A0A8J4HAL9"/>
<evidence type="ECO:0000313" key="1">
    <source>
        <dbReference type="EMBL" id="HGC43325.1"/>
    </source>
</evidence>
<dbReference type="SUPFAM" id="SSF52467">
    <property type="entry name" value="DHS-like NAD/FAD-binding domain"/>
    <property type="match status" value="1"/>
</dbReference>
<name>A0A8J4HAL9_9PROT</name>
<reference evidence="1" key="1">
    <citation type="journal article" date="2020" name="mSystems">
        <title>Genome- and Community-Level Interaction Insights into Carbon Utilization and Element Cycling Functions of Hydrothermarchaeota in Hydrothermal Sediment.</title>
        <authorList>
            <person name="Zhou Z."/>
            <person name="Liu Y."/>
            <person name="Xu W."/>
            <person name="Pan J."/>
            <person name="Luo Z.H."/>
            <person name="Li M."/>
        </authorList>
    </citation>
    <scope>NUCLEOTIDE SEQUENCE</scope>
    <source>
        <strain evidence="1">SpSt-997</strain>
    </source>
</reference>
<comment type="caution">
    <text evidence="1">The sequence shown here is derived from an EMBL/GenBank/DDBJ whole genome shotgun (WGS) entry which is preliminary data.</text>
</comment>
<gene>
    <name evidence="1" type="ORF">ENY07_08935</name>
</gene>
<dbReference type="EMBL" id="DTQM01000177">
    <property type="protein sequence ID" value="HGC43325.1"/>
    <property type="molecule type" value="Genomic_DNA"/>
</dbReference>
<dbReference type="InterPro" id="IPR029035">
    <property type="entry name" value="DHS-like_NAD/FAD-binding_dom"/>
</dbReference>
<protein>
    <recommendedName>
        <fullName evidence="2">Formylmethanofuran dehydrogenase subunit B</fullName>
    </recommendedName>
</protein>
<evidence type="ECO:0008006" key="2">
    <source>
        <dbReference type="Google" id="ProtNLM"/>
    </source>
</evidence>